<evidence type="ECO:0000259" key="1">
    <source>
        <dbReference type="Pfam" id="PF01370"/>
    </source>
</evidence>
<dbReference type="Gene3D" id="3.40.50.720">
    <property type="entry name" value="NAD(P)-binding Rossmann-like Domain"/>
    <property type="match status" value="1"/>
</dbReference>
<dbReference type="EMBL" id="BOQL01000066">
    <property type="protein sequence ID" value="GIM77510.1"/>
    <property type="molecule type" value="Genomic_DNA"/>
</dbReference>
<dbReference type="GO" id="GO:0004029">
    <property type="term" value="F:aldehyde dehydrogenase (NAD+) activity"/>
    <property type="evidence" value="ECO:0007669"/>
    <property type="project" value="TreeGrafter"/>
</dbReference>
<evidence type="ECO:0000313" key="3">
    <source>
        <dbReference type="Proteomes" id="UP000681340"/>
    </source>
</evidence>
<organism evidence="2 3">
    <name type="scientific">Actinoplanes auranticolor</name>
    <dbReference type="NCBI Taxonomy" id="47988"/>
    <lineage>
        <taxon>Bacteria</taxon>
        <taxon>Bacillati</taxon>
        <taxon>Actinomycetota</taxon>
        <taxon>Actinomycetes</taxon>
        <taxon>Micromonosporales</taxon>
        <taxon>Micromonosporaceae</taxon>
        <taxon>Actinoplanes</taxon>
    </lineage>
</organism>
<dbReference type="SUPFAM" id="SSF51735">
    <property type="entry name" value="NAD(P)-binding Rossmann-fold domains"/>
    <property type="match status" value="1"/>
</dbReference>
<reference evidence="2" key="1">
    <citation type="submission" date="2021-03" db="EMBL/GenBank/DDBJ databases">
        <title>Whole genome shotgun sequence of Actinoplanes auranticolor NBRC 12245.</title>
        <authorList>
            <person name="Komaki H."/>
            <person name="Tamura T."/>
        </authorList>
    </citation>
    <scope>NUCLEOTIDE SEQUENCE</scope>
    <source>
        <strain evidence="2">NBRC 12245</strain>
    </source>
</reference>
<dbReference type="PANTHER" id="PTHR48079">
    <property type="entry name" value="PROTEIN YEEZ"/>
    <property type="match status" value="1"/>
</dbReference>
<sequence>MTGGTGYLGSALLAELVGAGHSVTALVRNEAGAAKATGLGARAAVGDLFDTGWLTEQFAAADAVAHLAATGDAGTRDLDRGVVSAVTAALGGTTKPYVHTSGIWLWGDNADITEQAPPAPPALTAWRRPVEQSVLESGLAATILAPAIVYGHGAGIPAGVFGRDDEGRVRLIGDGSQHWATVHVDDIATLYRTVLERGEGLGYLVGASGESPTVRELGEALAGDAAVAPESIEASRERLGALFADALLLDQQASGAKARELGWTPKGPSLLDDFRTGSYAS</sequence>
<keyword evidence="3" id="KW-1185">Reference proteome</keyword>
<proteinExistence type="predicted"/>
<dbReference type="Pfam" id="PF01370">
    <property type="entry name" value="Epimerase"/>
    <property type="match status" value="1"/>
</dbReference>
<dbReference type="Proteomes" id="UP000681340">
    <property type="component" value="Unassembled WGS sequence"/>
</dbReference>
<dbReference type="AlphaFoldDB" id="A0A919SSF0"/>
<accession>A0A919SSF0</accession>
<dbReference type="InterPro" id="IPR051783">
    <property type="entry name" value="NAD(P)-dependent_oxidoreduct"/>
</dbReference>
<dbReference type="PANTHER" id="PTHR48079:SF6">
    <property type="entry name" value="NAD(P)-BINDING DOMAIN-CONTAINING PROTEIN-RELATED"/>
    <property type="match status" value="1"/>
</dbReference>
<evidence type="ECO:0000313" key="2">
    <source>
        <dbReference type="EMBL" id="GIM77510.1"/>
    </source>
</evidence>
<dbReference type="InterPro" id="IPR001509">
    <property type="entry name" value="Epimerase_deHydtase"/>
</dbReference>
<protein>
    <recommendedName>
        <fullName evidence="1">NAD-dependent epimerase/dehydratase domain-containing protein</fullName>
    </recommendedName>
</protein>
<dbReference type="GO" id="GO:0005737">
    <property type="term" value="C:cytoplasm"/>
    <property type="evidence" value="ECO:0007669"/>
    <property type="project" value="TreeGrafter"/>
</dbReference>
<comment type="caution">
    <text evidence="2">The sequence shown here is derived from an EMBL/GenBank/DDBJ whole genome shotgun (WGS) entry which is preliminary data.</text>
</comment>
<gene>
    <name evidence="2" type="ORF">Aau02nite_76300</name>
</gene>
<dbReference type="InterPro" id="IPR036291">
    <property type="entry name" value="NAD(P)-bd_dom_sf"/>
</dbReference>
<name>A0A919SSF0_9ACTN</name>
<feature type="domain" description="NAD-dependent epimerase/dehydratase" evidence="1">
    <location>
        <begin position="1"/>
        <end position="198"/>
    </location>
</feature>